<evidence type="ECO:0000313" key="1">
    <source>
        <dbReference type="EMBL" id="GGG23932.1"/>
    </source>
</evidence>
<dbReference type="AlphaFoldDB" id="A0A917LHJ6"/>
<name>A0A917LHJ6_9BACI</name>
<evidence type="ECO:0000313" key="2">
    <source>
        <dbReference type="Proteomes" id="UP000616608"/>
    </source>
</evidence>
<comment type="caution">
    <text evidence="1">The sequence shown here is derived from an EMBL/GenBank/DDBJ whole genome shotgun (WGS) entry which is preliminary data.</text>
</comment>
<dbReference type="Proteomes" id="UP000616608">
    <property type="component" value="Unassembled WGS sequence"/>
</dbReference>
<reference evidence="1" key="1">
    <citation type="journal article" date="2014" name="Int. J. Syst. Evol. Microbiol.">
        <title>Complete genome sequence of Corynebacterium casei LMG S-19264T (=DSM 44701T), isolated from a smear-ripened cheese.</title>
        <authorList>
            <consortium name="US DOE Joint Genome Institute (JGI-PGF)"/>
            <person name="Walter F."/>
            <person name="Albersmeier A."/>
            <person name="Kalinowski J."/>
            <person name="Ruckert C."/>
        </authorList>
    </citation>
    <scope>NUCLEOTIDE SEQUENCE</scope>
    <source>
        <strain evidence="1">CGMCC 1.15760</strain>
    </source>
</reference>
<protein>
    <submittedName>
        <fullName evidence="1">Uncharacterized protein</fullName>
    </submittedName>
</protein>
<gene>
    <name evidence="1" type="ORF">GCM10007425_17980</name>
</gene>
<sequence length="60" mass="6829">MFCPKYKGIQDVIKVHEAKDLATPRLCDVQCLECGHIVYYQPYDLGSTLNAIPKKDLESE</sequence>
<proteinExistence type="predicted"/>
<reference evidence="1" key="2">
    <citation type="submission" date="2020-09" db="EMBL/GenBank/DDBJ databases">
        <authorList>
            <person name="Sun Q."/>
            <person name="Zhou Y."/>
        </authorList>
    </citation>
    <scope>NUCLEOTIDE SEQUENCE</scope>
    <source>
        <strain evidence="1">CGMCC 1.15760</strain>
    </source>
</reference>
<dbReference type="RefSeq" id="WP_188614716.1">
    <property type="nucleotide sequence ID" value="NZ_BMJT01000005.1"/>
</dbReference>
<keyword evidence="2" id="KW-1185">Reference proteome</keyword>
<organism evidence="1 2">
    <name type="scientific">Lysinibacillus alkalisoli</name>
    <dbReference type="NCBI Taxonomy" id="1911548"/>
    <lineage>
        <taxon>Bacteria</taxon>
        <taxon>Bacillati</taxon>
        <taxon>Bacillota</taxon>
        <taxon>Bacilli</taxon>
        <taxon>Bacillales</taxon>
        <taxon>Bacillaceae</taxon>
        <taxon>Lysinibacillus</taxon>
    </lineage>
</organism>
<dbReference type="EMBL" id="BMJT01000005">
    <property type="protein sequence ID" value="GGG23932.1"/>
    <property type="molecule type" value="Genomic_DNA"/>
</dbReference>
<accession>A0A917LHJ6</accession>